<dbReference type="EMBL" id="JAIWYP010000001">
    <property type="protein sequence ID" value="KAH3897663.1"/>
    <property type="molecule type" value="Genomic_DNA"/>
</dbReference>
<name>A0A9D4NJA3_DREPO</name>
<comment type="caution">
    <text evidence="1">The sequence shown here is derived from an EMBL/GenBank/DDBJ whole genome shotgun (WGS) entry which is preliminary data.</text>
</comment>
<proteinExistence type="predicted"/>
<dbReference type="Proteomes" id="UP000828390">
    <property type="component" value="Unassembled WGS sequence"/>
</dbReference>
<dbReference type="AlphaFoldDB" id="A0A9D4NJA3"/>
<accession>A0A9D4NJA3</accession>
<organism evidence="1 2">
    <name type="scientific">Dreissena polymorpha</name>
    <name type="common">Zebra mussel</name>
    <name type="synonym">Mytilus polymorpha</name>
    <dbReference type="NCBI Taxonomy" id="45954"/>
    <lineage>
        <taxon>Eukaryota</taxon>
        <taxon>Metazoa</taxon>
        <taxon>Spiralia</taxon>
        <taxon>Lophotrochozoa</taxon>
        <taxon>Mollusca</taxon>
        <taxon>Bivalvia</taxon>
        <taxon>Autobranchia</taxon>
        <taxon>Heteroconchia</taxon>
        <taxon>Euheterodonta</taxon>
        <taxon>Imparidentia</taxon>
        <taxon>Neoheterodontei</taxon>
        <taxon>Myida</taxon>
        <taxon>Dreissenoidea</taxon>
        <taxon>Dreissenidae</taxon>
        <taxon>Dreissena</taxon>
    </lineage>
</organism>
<reference evidence="1" key="1">
    <citation type="journal article" date="2019" name="bioRxiv">
        <title>The Genome of the Zebra Mussel, Dreissena polymorpha: A Resource for Invasive Species Research.</title>
        <authorList>
            <person name="McCartney M.A."/>
            <person name="Auch B."/>
            <person name="Kono T."/>
            <person name="Mallez S."/>
            <person name="Zhang Y."/>
            <person name="Obille A."/>
            <person name="Becker A."/>
            <person name="Abrahante J.E."/>
            <person name="Garbe J."/>
            <person name="Badalamenti J.P."/>
            <person name="Herman A."/>
            <person name="Mangelson H."/>
            <person name="Liachko I."/>
            <person name="Sullivan S."/>
            <person name="Sone E.D."/>
            <person name="Koren S."/>
            <person name="Silverstein K.A.T."/>
            <person name="Beckman K.B."/>
            <person name="Gohl D.M."/>
        </authorList>
    </citation>
    <scope>NUCLEOTIDE SEQUENCE</scope>
    <source>
        <strain evidence="1">Duluth1</strain>
        <tissue evidence="1">Whole animal</tissue>
    </source>
</reference>
<keyword evidence="2" id="KW-1185">Reference proteome</keyword>
<evidence type="ECO:0000313" key="1">
    <source>
        <dbReference type="EMBL" id="KAH3897663.1"/>
    </source>
</evidence>
<reference evidence="1" key="2">
    <citation type="submission" date="2020-11" db="EMBL/GenBank/DDBJ databases">
        <authorList>
            <person name="McCartney M.A."/>
            <person name="Auch B."/>
            <person name="Kono T."/>
            <person name="Mallez S."/>
            <person name="Becker A."/>
            <person name="Gohl D.M."/>
            <person name="Silverstein K.A.T."/>
            <person name="Koren S."/>
            <person name="Bechman K.B."/>
            <person name="Herman A."/>
            <person name="Abrahante J.E."/>
            <person name="Garbe J."/>
        </authorList>
    </citation>
    <scope>NUCLEOTIDE SEQUENCE</scope>
    <source>
        <strain evidence="1">Duluth1</strain>
        <tissue evidence="1">Whole animal</tissue>
    </source>
</reference>
<sequence length="115" mass="13537">MDNTFLLNVFVVETKYPRYEKRPVRSAIAPPHRVSIIEQLRSAGNSEHDSVLNSRNFCLARCYRHKSYSSSYGYGNSQFLLLDITTNITKNRKLNDLFHSLWDYLSEEKDEMKEQ</sequence>
<evidence type="ECO:0000313" key="2">
    <source>
        <dbReference type="Proteomes" id="UP000828390"/>
    </source>
</evidence>
<gene>
    <name evidence="1" type="ORF">DPMN_021856</name>
</gene>
<protein>
    <submittedName>
        <fullName evidence="1">Uncharacterized protein</fullName>
    </submittedName>
</protein>